<dbReference type="Proteomes" id="UP000033140">
    <property type="component" value="Unassembled WGS sequence"/>
</dbReference>
<evidence type="ECO:0008006" key="4">
    <source>
        <dbReference type="Google" id="ProtNLM"/>
    </source>
</evidence>
<dbReference type="AlphaFoldDB" id="A0A0E9NDB8"/>
<keyword evidence="1" id="KW-1133">Transmembrane helix</keyword>
<dbReference type="STRING" id="698492.A0A0E9NDB8"/>
<keyword evidence="1" id="KW-0472">Membrane</keyword>
<name>A0A0E9NDB8_SAICN</name>
<reference evidence="2 3" key="1">
    <citation type="journal article" date="2011" name="J. Gen. Appl. Microbiol.">
        <title>Draft genome sequencing of the enigmatic yeast Saitoella complicata.</title>
        <authorList>
            <person name="Nishida H."/>
            <person name="Hamamoto M."/>
            <person name="Sugiyama J."/>
        </authorList>
    </citation>
    <scope>NUCLEOTIDE SEQUENCE [LARGE SCALE GENOMIC DNA]</scope>
    <source>
        <strain evidence="2 3">NRRL Y-17804</strain>
    </source>
</reference>
<dbReference type="OMA" id="LGQCPLT"/>
<feature type="transmembrane region" description="Helical" evidence="1">
    <location>
        <begin position="185"/>
        <end position="207"/>
    </location>
</feature>
<feature type="transmembrane region" description="Helical" evidence="1">
    <location>
        <begin position="46"/>
        <end position="78"/>
    </location>
</feature>
<evidence type="ECO:0000256" key="1">
    <source>
        <dbReference type="SAM" id="Phobius"/>
    </source>
</evidence>
<protein>
    <recommendedName>
        <fullName evidence="4">Tetraspanin</fullName>
    </recommendedName>
</protein>
<proteinExistence type="predicted"/>
<keyword evidence="3" id="KW-1185">Reference proteome</keyword>
<evidence type="ECO:0000313" key="3">
    <source>
        <dbReference type="Proteomes" id="UP000033140"/>
    </source>
</evidence>
<dbReference type="EMBL" id="BACD03000011">
    <property type="protein sequence ID" value="GAO47839.1"/>
    <property type="molecule type" value="Genomic_DNA"/>
</dbReference>
<accession>A0A0E9NDB8</accession>
<comment type="caution">
    <text evidence="2">The sequence shown here is derived from an EMBL/GenBank/DDBJ whole genome shotgun (WGS) entry which is preliminary data.</text>
</comment>
<keyword evidence="1" id="KW-0812">Transmembrane</keyword>
<reference evidence="2 3" key="2">
    <citation type="journal article" date="2014" name="J. Gen. Appl. Microbiol.">
        <title>The early diverging ascomycetous budding yeast Saitoella complicata has three histone deacetylases belonging to the Clr6, Hos2, and Rpd3 lineages.</title>
        <authorList>
            <person name="Nishida H."/>
            <person name="Matsumoto T."/>
            <person name="Kondo S."/>
            <person name="Hamamoto M."/>
            <person name="Yoshikawa H."/>
        </authorList>
    </citation>
    <scope>NUCLEOTIDE SEQUENCE [LARGE SCALE GENOMIC DNA]</scope>
    <source>
        <strain evidence="2 3">NRRL Y-17804</strain>
    </source>
</reference>
<evidence type="ECO:0000313" key="2">
    <source>
        <dbReference type="EMBL" id="GAO47839.1"/>
    </source>
</evidence>
<organism evidence="2 3">
    <name type="scientific">Saitoella complicata (strain BCRC 22490 / CBS 7301 / JCM 7358 / NBRC 10748 / NRRL Y-17804)</name>
    <dbReference type="NCBI Taxonomy" id="698492"/>
    <lineage>
        <taxon>Eukaryota</taxon>
        <taxon>Fungi</taxon>
        <taxon>Dikarya</taxon>
        <taxon>Ascomycota</taxon>
        <taxon>Taphrinomycotina</taxon>
        <taxon>Taphrinomycotina incertae sedis</taxon>
        <taxon>Saitoella</taxon>
    </lineage>
</organism>
<sequence length="315" mass="35082">MAMSLDSKVMWTFVLTNLFVLASGIILIAQAFVWRERCATPTTGDLSLNLILGICPLKGAIFAGALVITTSLSAIFGLRRTPSSRTYLMVHAYALIACAVTTLILGLLVWFITLIERADIANIWTSSSPTIQATLQDQFKCCGYWNATNPGFVQSQECPDVSTASGLPGCVTTFVPVADLVLNRLFTTSFGFVGLDCVSLLAVLMLIKVRGEQESWDFLGCGHFLFLGRTQGYDGVGDMAEFCITFAGFHLFWSTACFPTKEPYIKAWVCRTFTFSRFIYPYQKVRCSRLSKDHVRNFRSAYHISQKFPKNKPKR</sequence>
<gene>
    <name evidence="2" type="ORF">G7K_2035-t1</name>
</gene>
<reference evidence="2 3" key="3">
    <citation type="journal article" date="2015" name="Genome Announc.">
        <title>Draft Genome Sequence of the Archiascomycetous Yeast Saitoella complicata.</title>
        <authorList>
            <person name="Yamauchi K."/>
            <person name="Kondo S."/>
            <person name="Hamamoto M."/>
            <person name="Takahashi Y."/>
            <person name="Ogura Y."/>
            <person name="Hayashi T."/>
            <person name="Nishida H."/>
        </authorList>
    </citation>
    <scope>NUCLEOTIDE SEQUENCE [LARGE SCALE GENOMIC DNA]</scope>
    <source>
        <strain evidence="2 3">NRRL Y-17804</strain>
    </source>
</reference>
<feature type="transmembrane region" description="Helical" evidence="1">
    <location>
        <begin position="90"/>
        <end position="112"/>
    </location>
</feature>
<feature type="transmembrane region" description="Helical" evidence="1">
    <location>
        <begin position="12"/>
        <end position="34"/>
    </location>
</feature>